<gene>
    <name evidence="1" type="ORF">METZ01_LOCUS104542</name>
</gene>
<dbReference type="AlphaFoldDB" id="A0A381WHU9"/>
<evidence type="ECO:0000313" key="1">
    <source>
        <dbReference type="EMBL" id="SVA51688.1"/>
    </source>
</evidence>
<sequence length="61" mass="6977">MLQLVFSAPELSCSRPFFGGWGRFPKLCLYYTTFWTKGQPKSNQNLIFFWTISCGGYQVGA</sequence>
<accession>A0A381WHU9</accession>
<name>A0A381WHU9_9ZZZZ</name>
<protein>
    <submittedName>
        <fullName evidence="1">Uncharacterized protein</fullName>
    </submittedName>
</protein>
<reference evidence="1" key="1">
    <citation type="submission" date="2018-05" db="EMBL/GenBank/DDBJ databases">
        <authorList>
            <person name="Lanie J.A."/>
            <person name="Ng W.-L."/>
            <person name="Kazmierczak K.M."/>
            <person name="Andrzejewski T.M."/>
            <person name="Davidsen T.M."/>
            <person name="Wayne K.J."/>
            <person name="Tettelin H."/>
            <person name="Glass J.I."/>
            <person name="Rusch D."/>
            <person name="Podicherti R."/>
            <person name="Tsui H.-C.T."/>
            <person name="Winkler M.E."/>
        </authorList>
    </citation>
    <scope>NUCLEOTIDE SEQUENCE</scope>
</reference>
<dbReference type="EMBL" id="UINC01011758">
    <property type="protein sequence ID" value="SVA51688.1"/>
    <property type="molecule type" value="Genomic_DNA"/>
</dbReference>
<proteinExistence type="predicted"/>
<organism evidence="1">
    <name type="scientific">marine metagenome</name>
    <dbReference type="NCBI Taxonomy" id="408172"/>
    <lineage>
        <taxon>unclassified sequences</taxon>
        <taxon>metagenomes</taxon>
        <taxon>ecological metagenomes</taxon>
    </lineage>
</organism>